<evidence type="ECO:0000256" key="2">
    <source>
        <dbReference type="HAMAP-Rule" id="MF_00984"/>
    </source>
</evidence>
<dbReference type="AlphaFoldDB" id="E6MIL0"/>
<dbReference type="Gene3D" id="2.40.50.140">
    <property type="entry name" value="Nucleic acid-binding proteins"/>
    <property type="match status" value="1"/>
</dbReference>
<dbReference type="OrthoDB" id="9809878at2"/>
<feature type="compositionally biased region" description="Polar residues" evidence="4">
    <location>
        <begin position="113"/>
        <end position="126"/>
    </location>
</feature>
<evidence type="ECO:0000256" key="4">
    <source>
        <dbReference type="SAM" id="MobiDB-lite"/>
    </source>
</evidence>
<dbReference type="CDD" id="cd04496">
    <property type="entry name" value="SSB_OBF"/>
    <property type="match status" value="1"/>
</dbReference>
<dbReference type="NCBIfam" id="TIGR00621">
    <property type="entry name" value="ssb"/>
    <property type="match status" value="1"/>
</dbReference>
<accession>E6MIL0</accession>
<dbReference type="STRING" id="887929.HMP0721_1845"/>
<dbReference type="InterPro" id="IPR000424">
    <property type="entry name" value="Primosome_PriB/ssb"/>
</dbReference>
<comment type="caution">
    <text evidence="5">The sequence shown here is derived from an EMBL/GenBank/DDBJ whole genome shotgun (WGS) entry which is preliminary data.</text>
</comment>
<sequence>MNKVMLVGRLARDPELRSTASGTSMTTFAVAVDRRFQRDGQPTADFFNVVAWGKQAEVISQYLSKGRQIALNGRLQTRNYQAQDGSKRYVTEVVLEEFDFIGSRNDASGGGYSNNRSSQPAPQNNMPLDDDMDDEFHLMADDDDVPF</sequence>
<dbReference type="HOGENOM" id="CLU_078758_6_2_9"/>
<proteinExistence type="inferred from homology"/>
<comment type="subunit">
    <text evidence="2">Homotetramer.</text>
</comment>
<keyword evidence="6" id="KW-1185">Reference proteome</keyword>
<dbReference type="Pfam" id="PF00436">
    <property type="entry name" value="SSB"/>
    <property type="match status" value="1"/>
</dbReference>
<dbReference type="HAMAP" id="MF_00984">
    <property type="entry name" value="SSB"/>
    <property type="match status" value="1"/>
</dbReference>
<dbReference type="GO" id="GO:0003697">
    <property type="term" value="F:single-stranded DNA binding"/>
    <property type="evidence" value="ECO:0007669"/>
    <property type="project" value="UniProtKB-UniRule"/>
</dbReference>
<dbReference type="GO" id="GO:0009295">
    <property type="term" value="C:nucleoid"/>
    <property type="evidence" value="ECO:0007669"/>
    <property type="project" value="TreeGrafter"/>
</dbReference>
<dbReference type="EMBL" id="AEQN01000023">
    <property type="protein sequence ID" value="EFV01106.1"/>
    <property type="molecule type" value="Genomic_DNA"/>
</dbReference>
<dbReference type="SUPFAM" id="SSF50249">
    <property type="entry name" value="Nucleic acid-binding proteins"/>
    <property type="match status" value="1"/>
</dbReference>
<protein>
    <recommendedName>
        <fullName evidence="2 3">Single-stranded DNA-binding protein</fullName>
        <shortName evidence="2">SSB</shortName>
    </recommendedName>
</protein>
<evidence type="ECO:0000256" key="3">
    <source>
        <dbReference type="PIRNR" id="PIRNR002070"/>
    </source>
</evidence>
<dbReference type="eggNOG" id="COG0629">
    <property type="taxonomic scope" value="Bacteria"/>
</dbReference>
<reference evidence="5 6" key="1">
    <citation type="submission" date="2010-12" db="EMBL/GenBank/DDBJ databases">
        <authorList>
            <person name="Muzny D."/>
            <person name="Qin X."/>
            <person name="Deng J."/>
            <person name="Jiang H."/>
            <person name="Liu Y."/>
            <person name="Qu J."/>
            <person name="Song X.-Z."/>
            <person name="Zhang L."/>
            <person name="Thornton R."/>
            <person name="Coyle M."/>
            <person name="Francisco L."/>
            <person name="Jackson L."/>
            <person name="Javaid M."/>
            <person name="Korchina V."/>
            <person name="Kovar C."/>
            <person name="Mata R."/>
            <person name="Mathew T."/>
            <person name="Ngo R."/>
            <person name="Nguyen L."/>
            <person name="Nguyen N."/>
            <person name="Okwuonu G."/>
            <person name="Ongeri F."/>
            <person name="Pham C."/>
            <person name="Simmons D."/>
            <person name="Wilczek-Boney K."/>
            <person name="Hale W."/>
            <person name="Jakkamsetti A."/>
            <person name="Pham P."/>
            <person name="Ruth R."/>
            <person name="San Lucas F."/>
            <person name="Warren J."/>
            <person name="Zhang J."/>
            <person name="Zhao Z."/>
            <person name="Zhou C."/>
            <person name="Zhu D."/>
            <person name="Lee S."/>
            <person name="Bess C."/>
            <person name="Blankenburg K."/>
            <person name="Forbes L."/>
            <person name="Fu Q."/>
            <person name="Gubbala S."/>
            <person name="Hirani K."/>
            <person name="Jayaseelan J.C."/>
            <person name="Lara F."/>
            <person name="Munidasa M."/>
            <person name="Palculict T."/>
            <person name="Patil S."/>
            <person name="Pu L.-L."/>
            <person name="Saada N."/>
            <person name="Tang L."/>
            <person name="Weissenberger G."/>
            <person name="Zhu Y."/>
            <person name="Hemphill L."/>
            <person name="Shang Y."/>
            <person name="Youmans B."/>
            <person name="Ayvaz T."/>
            <person name="Ross M."/>
            <person name="Santibanez J."/>
            <person name="Aqrawi P."/>
            <person name="Gross S."/>
            <person name="Joshi V."/>
            <person name="Fowler G."/>
            <person name="Nazareth L."/>
            <person name="Reid J."/>
            <person name="Worley K."/>
            <person name="Petrosino J."/>
            <person name="Highlander S."/>
            <person name="Gibbs R."/>
        </authorList>
    </citation>
    <scope>NUCLEOTIDE SEQUENCE [LARGE SCALE GENOMIC DNA]</scope>
    <source>
        <strain evidence="5 6">ATCC 23263</strain>
    </source>
</reference>
<dbReference type="PANTHER" id="PTHR10302">
    <property type="entry name" value="SINGLE-STRANDED DNA-BINDING PROTEIN"/>
    <property type="match status" value="1"/>
</dbReference>
<evidence type="ECO:0000313" key="5">
    <source>
        <dbReference type="EMBL" id="EFV01106.1"/>
    </source>
</evidence>
<dbReference type="PROSITE" id="PS50935">
    <property type="entry name" value="SSB"/>
    <property type="match status" value="1"/>
</dbReference>
<dbReference type="PIRSF" id="PIRSF002070">
    <property type="entry name" value="SSB"/>
    <property type="match status" value="1"/>
</dbReference>
<evidence type="ECO:0000313" key="6">
    <source>
        <dbReference type="Proteomes" id="UP000004754"/>
    </source>
</evidence>
<evidence type="ECO:0000256" key="1">
    <source>
        <dbReference type="ARBA" id="ARBA00023125"/>
    </source>
</evidence>
<dbReference type="PANTHER" id="PTHR10302:SF27">
    <property type="entry name" value="SINGLE-STRANDED DNA-BINDING PROTEIN"/>
    <property type="match status" value="1"/>
</dbReference>
<feature type="region of interest" description="Disordered" evidence="4">
    <location>
        <begin position="103"/>
        <end position="147"/>
    </location>
</feature>
<dbReference type="GO" id="GO:0006260">
    <property type="term" value="P:DNA replication"/>
    <property type="evidence" value="ECO:0007669"/>
    <property type="project" value="InterPro"/>
</dbReference>
<comment type="caution">
    <text evidence="2">Lacks conserved residue(s) required for the propagation of feature annotation.</text>
</comment>
<dbReference type="Proteomes" id="UP000004754">
    <property type="component" value="Unassembled WGS sequence"/>
</dbReference>
<keyword evidence="1 2" id="KW-0238">DNA-binding</keyword>
<organism evidence="5 6">
    <name type="scientific">Pseudoramibacter alactolyticus ATCC 23263</name>
    <dbReference type="NCBI Taxonomy" id="887929"/>
    <lineage>
        <taxon>Bacteria</taxon>
        <taxon>Bacillati</taxon>
        <taxon>Bacillota</taxon>
        <taxon>Clostridia</taxon>
        <taxon>Eubacteriales</taxon>
        <taxon>Eubacteriaceae</taxon>
        <taxon>Pseudoramibacter</taxon>
    </lineage>
</organism>
<dbReference type="RefSeq" id="WP_006599267.1">
    <property type="nucleotide sequence ID" value="NZ_GL622359.1"/>
</dbReference>
<dbReference type="InterPro" id="IPR011344">
    <property type="entry name" value="ssDNA-bd"/>
</dbReference>
<gene>
    <name evidence="5" type="ORF">HMP0721_1845</name>
</gene>
<dbReference type="InterPro" id="IPR012340">
    <property type="entry name" value="NA-bd_OB-fold"/>
</dbReference>
<name>E6MIL0_9FIRM</name>